<dbReference type="InterPro" id="IPR036942">
    <property type="entry name" value="Beta-barrel_TonB_sf"/>
</dbReference>
<evidence type="ECO:0000256" key="4">
    <source>
        <dbReference type="ARBA" id="ARBA00022692"/>
    </source>
</evidence>
<dbReference type="PANTHER" id="PTHR30069:SF46">
    <property type="entry name" value="OAR PROTEIN"/>
    <property type="match status" value="1"/>
</dbReference>
<dbReference type="SUPFAM" id="SSF49464">
    <property type="entry name" value="Carboxypeptidase regulatory domain-like"/>
    <property type="match status" value="1"/>
</dbReference>
<dbReference type="SUPFAM" id="SSF56935">
    <property type="entry name" value="Porins"/>
    <property type="match status" value="1"/>
</dbReference>
<accession>A0ABW1ZD60</accession>
<keyword evidence="6" id="KW-0998">Cell outer membrane</keyword>
<gene>
    <name evidence="9" type="ORF">ACFQBQ_14630</name>
</gene>
<comment type="subcellular location">
    <subcellularLocation>
        <location evidence="1">Cell outer membrane</location>
        <topology evidence="1">Multi-pass membrane protein</topology>
    </subcellularLocation>
</comment>
<proteinExistence type="predicted"/>
<dbReference type="Pfam" id="PF25183">
    <property type="entry name" value="OMP_b-brl_4"/>
    <property type="match status" value="1"/>
</dbReference>
<organism evidence="9 10">
    <name type="scientific">Granulicella cerasi</name>
    <dbReference type="NCBI Taxonomy" id="741063"/>
    <lineage>
        <taxon>Bacteria</taxon>
        <taxon>Pseudomonadati</taxon>
        <taxon>Acidobacteriota</taxon>
        <taxon>Terriglobia</taxon>
        <taxon>Terriglobales</taxon>
        <taxon>Acidobacteriaceae</taxon>
        <taxon>Granulicella</taxon>
    </lineage>
</organism>
<dbReference type="PANTHER" id="PTHR30069">
    <property type="entry name" value="TONB-DEPENDENT OUTER MEMBRANE RECEPTOR"/>
    <property type="match status" value="1"/>
</dbReference>
<dbReference type="InterPro" id="IPR008969">
    <property type="entry name" value="CarboxyPept-like_regulatory"/>
</dbReference>
<dbReference type="RefSeq" id="WP_263370442.1">
    <property type="nucleotide sequence ID" value="NZ_JAGSYD010000001.1"/>
</dbReference>
<keyword evidence="5" id="KW-0472">Membrane</keyword>
<keyword evidence="4" id="KW-0812">Transmembrane</keyword>
<evidence type="ECO:0000256" key="7">
    <source>
        <dbReference type="SAM" id="SignalP"/>
    </source>
</evidence>
<dbReference type="Pfam" id="PF13620">
    <property type="entry name" value="CarboxypepD_reg"/>
    <property type="match status" value="1"/>
</dbReference>
<name>A0ABW1ZD60_9BACT</name>
<evidence type="ECO:0000259" key="8">
    <source>
        <dbReference type="Pfam" id="PF25183"/>
    </source>
</evidence>
<feature type="chain" id="PRO_5046046594" evidence="7">
    <location>
        <begin position="34"/>
        <end position="1246"/>
    </location>
</feature>
<dbReference type="Proteomes" id="UP001596391">
    <property type="component" value="Unassembled WGS sequence"/>
</dbReference>
<reference evidence="10" key="1">
    <citation type="journal article" date="2019" name="Int. J. Syst. Evol. Microbiol.">
        <title>The Global Catalogue of Microorganisms (GCM) 10K type strain sequencing project: providing services to taxonomists for standard genome sequencing and annotation.</title>
        <authorList>
            <consortium name="The Broad Institute Genomics Platform"/>
            <consortium name="The Broad Institute Genome Sequencing Center for Infectious Disease"/>
            <person name="Wu L."/>
            <person name="Ma J."/>
        </authorList>
    </citation>
    <scope>NUCLEOTIDE SEQUENCE [LARGE SCALE GENOMIC DNA]</scope>
    <source>
        <strain evidence="10">CGMCC 1.16026</strain>
    </source>
</reference>
<dbReference type="InterPro" id="IPR037066">
    <property type="entry name" value="Plug_dom_sf"/>
</dbReference>
<evidence type="ECO:0000256" key="5">
    <source>
        <dbReference type="ARBA" id="ARBA00023136"/>
    </source>
</evidence>
<dbReference type="InterPro" id="IPR039426">
    <property type="entry name" value="TonB-dep_rcpt-like"/>
</dbReference>
<feature type="signal peptide" evidence="7">
    <location>
        <begin position="1"/>
        <end position="33"/>
    </location>
</feature>
<feature type="domain" description="TonB-dependent transporter Oar-like beta-barrel" evidence="8">
    <location>
        <begin position="251"/>
        <end position="1239"/>
    </location>
</feature>
<evidence type="ECO:0000313" key="9">
    <source>
        <dbReference type="EMBL" id="MFC6646798.1"/>
    </source>
</evidence>
<sequence length="1246" mass="135311">MSVTLRTIAKSLLGCALVLAPLAVAPRASVAFAQSSTNGAIGGTVTDASGALLPGTVITIKSLDTGVVRTSKTNSSGEYRVSELPPGNYSITFTSDGFQTAIEKSVVVTVGGTANVTPKLLAGSVSDKVEVSAELPPIKTAGADISTTIDQNAIENLPINGRRWSDFALLTPGVVSNSDGFGLLSFRGISYLLNNNTVDGADDNQAYFSEARGRTRSAYTVTQGAVQEFQVNTSNYSAEYGRAAGGVINTVTKSGGNQLHGSTYFYDRDNGLAGASNPYTQLYNFDSNTGIHPQNIKPKDWRKQYGFGVGGPIWKDRIFWFYAFDQQKRNFPGVARTTDPYDMFALAAPTLGSSETCTRGFSVYNGTNEPWSYGAPLASYTNGTAYSSGAFSVTANLSNPTTTGGAQYPVGATYQGNFGACALAAAIAPATAAGAALPYQQAAAYYNQGLQVLSSFFGMVQRFGNQTINFPKLDWQINDRNRMTIQYNRVRWDSPNGVQTQTSNFYGRGSYGDDFMKADVGIFRFTTVLTNSLVNNFLAQYGRDMETEFSGNRPIQNELGLQNALPTGECSAPHGGPCPMAAPDISVGYGYDAQGFDAGTSALFNRYALPDERRLQLKDDMTFSHGKHILKWGLDYNKVGDYINNLYNGYGTYSYDWAYGFIGDYLHKTASLGGATYAGDGTAHTYTSACTTGSTCQKNVGLYSSFSQGFTVPDANGNVNAVGAGELLTTREYAGYITDDWRITPKLTLTLGVRYEYQYVPTNPTPNPDLNGQNQTFLTYGVKPNTSNRPDDRNNVAPRLGFAYNVFGDGKTVIRGGFGIYYGRIVNANIVQSFQNSGGPNSQVNISGIYPDYAVANESVCRTTFPNIQTYANAKACAAATTTASSHPSVSYLDSKLENPQVYETDLDLTQDFGHGWVGTVTYMGSYGRKLDSANDVNLSLSTFYDKTYVVNNTPLFPATRALALPHGGLSAPLPSGTVPVRVYTGSRRNANYYRVLDIQSNVNTNYNAIAFQLNKRYRNGFSFLSNYTWAHSLDANPYIGTGIPSFNILDPNDLSKEYGNSSLDVRQRFVTAFSYQPVTHFHGWKDYAMGGWRLAPVVQAQTGLPYTPYISGYPGESASGVRSANGAGGTSGRIDAIHRNQYHRPNTYKADVRLSKNFYLNNINHLGLDRARFEVFAELFNIFNHQNITGVQNTAYYLNAAADSTQVGGYLDTLTLQPNFGTYTNSNSNYTYTPRQLQLAVRLHF</sequence>
<keyword evidence="7" id="KW-0732">Signal</keyword>
<evidence type="ECO:0000313" key="10">
    <source>
        <dbReference type="Proteomes" id="UP001596391"/>
    </source>
</evidence>
<keyword evidence="2" id="KW-0813">Transport</keyword>
<dbReference type="EMBL" id="JBHSWI010000001">
    <property type="protein sequence ID" value="MFC6646798.1"/>
    <property type="molecule type" value="Genomic_DNA"/>
</dbReference>
<keyword evidence="3" id="KW-1134">Transmembrane beta strand</keyword>
<evidence type="ECO:0000256" key="6">
    <source>
        <dbReference type="ARBA" id="ARBA00023237"/>
    </source>
</evidence>
<evidence type="ECO:0000256" key="1">
    <source>
        <dbReference type="ARBA" id="ARBA00004571"/>
    </source>
</evidence>
<comment type="caution">
    <text evidence="9">The sequence shown here is derived from an EMBL/GenBank/DDBJ whole genome shotgun (WGS) entry which is preliminary data.</text>
</comment>
<dbReference type="Gene3D" id="2.40.170.20">
    <property type="entry name" value="TonB-dependent receptor, beta-barrel domain"/>
    <property type="match status" value="1"/>
</dbReference>
<keyword evidence="10" id="KW-1185">Reference proteome</keyword>
<evidence type="ECO:0000256" key="2">
    <source>
        <dbReference type="ARBA" id="ARBA00022448"/>
    </source>
</evidence>
<dbReference type="InterPro" id="IPR057601">
    <property type="entry name" value="Oar-like_b-barrel"/>
</dbReference>
<dbReference type="Gene3D" id="2.60.40.1120">
    <property type="entry name" value="Carboxypeptidase-like, regulatory domain"/>
    <property type="match status" value="1"/>
</dbReference>
<dbReference type="Gene3D" id="2.170.130.10">
    <property type="entry name" value="TonB-dependent receptor, plug domain"/>
    <property type="match status" value="1"/>
</dbReference>
<evidence type="ECO:0000256" key="3">
    <source>
        <dbReference type="ARBA" id="ARBA00022452"/>
    </source>
</evidence>
<protein>
    <submittedName>
        <fullName evidence="9">Carboxypeptidase regulatory-like domain-containing protein</fullName>
    </submittedName>
</protein>